<gene>
    <name evidence="1" type="ORF">LAZ67_3005837</name>
</gene>
<dbReference type="InterPro" id="IPR052709">
    <property type="entry name" value="Transposase-MT_Hybrid"/>
</dbReference>
<evidence type="ECO:0000313" key="2">
    <source>
        <dbReference type="Proteomes" id="UP001235939"/>
    </source>
</evidence>
<dbReference type="InterPro" id="IPR036397">
    <property type="entry name" value="RNaseH_sf"/>
</dbReference>
<keyword evidence="2" id="KW-1185">Reference proteome</keyword>
<reference evidence="1 2" key="1">
    <citation type="submission" date="2022-01" db="EMBL/GenBank/DDBJ databases">
        <title>A chromosomal length assembly of Cordylochernes scorpioides.</title>
        <authorList>
            <person name="Zeh D."/>
            <person name="Zeh J."/>
        </authorList>
    </citation>
    <scope>NUCLEOTIDE SEQUENCE [LARGE SCALE GENOMIC DNA]</scope>
    <source>
        <strain evidence="1">IN4F17</strain>
        <tissue evidence="1">Whole Body</tissue>
    </source>
</reference>
<protein>
    <recommendedName>
        <fullName evidence="3">Transposase</fullName>
    </recommendedName>
</protein>
<dbReference type="PANTHER" id="PTHR46060:SF1">
    <property type="entry name" value="MARINER MOS1 TRANSPOSASE-LIKE PROTEIN"/>
    <property type="match status" value="1"/>
</dbReference>
<sequence length="231" mass="27293">MMQTRKEICLDFIESYPGPASEAFKGVIMCDETWSRKKPRLSLSKDKIKITAFWDQDGLIFMDMLEKILPSTRKDIIHFNKKDGPQDWQIKFHENNVRPHTAQQTLALISRYGWTLTPHPAYSPDLAPFDFYLFAINTIINDHLKYRKLVSRWVLHRLTEDQKLGRVKCRNFIDETWIYNFDPETKQQSTLWCSSKSPPPKKVRRAQSVGKQMVIYFFRKSGFIDIVKLED</sequence>
<organism evidence="1 2">
    <name type="scientific">Cordylochernes scorpioides</name>
    <dbReference type="NCBI Taxonomy" id="51811"/>
    <lineage>
        <taxon>Eukaryota</taxon>
        <taxon>Metazoa</taxon>
        <taxon>Ecdysozoa</taxon>
        <taxon>Arthropoda</taxon>
        <taxon>Chelicerata</taxon>
        <taxon>Arachnida</taxon>
        <taxon>Pseudoscorpiones</taxon>
        <taxon>Cheliferoidea</taxon>
        <taxon>Chernetidae</taxon>
        <taxon>Cordylochernes</taxon>
    </lineage>
</organism>
<accession>A0ABY6KDS0</accession>
<dbReference type="EMBL" id="CP092865">
    <property type="protein sequence ID" value="UYV65897.1"/>
    <property type="molecule type" value="Genomic_DNA"/>
</dbReference>
<proteinExistence type="predicted"/>
<name>A0ABY6KDS0_9ARAC</name>
<dbReference type="Gene3D" id="3.30.420.10">
    <property type="entry name" value="Ribonuclease H-like superfamily/Ribonuclease H"/>
    <property type="match status" value="2"/>
</dbReference>
<evidence type="ECO:0000313" key="1">
    <source>
        <dbReference type="EMBL" id="UYV65897.1"/>
    </source>
</evidence>
<dbReference type="PANTHER" id="PTHR46060">
    <property type="entry name" value="MARINER MOS1 TRANSPOSASE-LIKE PROTEIN"/>
    <property type="match status" value="1"/>
</dbReference>
<dbReference type="Proteomes" id="UP001235939">
    <property type="component" value="Chromosome 03"/>
</dbReference>
<evidence type="ECO:0008006" key="3">
    <source>
        <dbReference type="Google" id="ProtNLM"/>
    </source>
</evidence>